<evidence type="ECO:0000256" key="6">
    <source>
        <dbReference type="ARBA" id="ARBA00023237"/>
    </source>
</evidence>
<dbReference type="InterPro" id="IPR023997">
    <property type="entry name" value="TonB-dep_OMP_SusC/RagA_CS"/>
</dbReference>
<dbReference type="PROSITE" id="PS52016">
    <property type="entry name" value="TONB_DEPENDENT_REC_3"/>
    <property type="match status" value="1"/>
</dbReference>
<dbReference type="SMART" id="SM00965">
    <property type="entry name" value="STN"/>
    <property type="match status" value="1"/>
</dbReference>
<feature type="domain" description="Secretin/TonB short N-terminal" evidence="9">
    <location>
        <begin position="53"/>
        <end position="105"/>
    </location>
</feature>
<dbReference type="GO" id="GO:0009279">
    <property type="term" value="C:cell outer membrane"/>
    <property type="evidence" value="ECO:0007669"/>
    <property type="project" value="UniProtKB-SubCell"/>
</dbReference>
<accession>A6KYC5</accession>
<dbReference type="Pfam" id="PF07660">
    <property type="entry name" value="STN"/>
    <property type="match status" value="1"/>
</dbReference>
<dbReference type="InterPro" id="IPR023996">
    <property type="entry name" value="TonB-dep_OMP_SusC/RagA"/>
</dbReference>
<feature type="signal peptide" evidence="8">
    <location>
        <begin position="1"/>
        <end position="26"/>
    </location>
</feature>
<keyword evidence="3 7" id="KW-1134">Transmembrane beta strand</keyword>
<dbReference type="InterPro" id="IPR036942">
    <property type="entry name" value="Beta-barrel_TonB_sf"/>
</dbReference>
<dbReference type="NCBIfam" id="TIGR04056">
    <property type="entry name" value="OMP_RagA_SusC"/>
    <property type="match status" value="1"/>
</dbReference>
<dbReference type="Gene3D" id="2.170.130.10">
    <property type="entry name" value="TonB-dependent receptor, plug domain"/>
    <property type="match status" value="1"/>
</dbReference>
<evidence type="ECO:0000256" key="4">
    <source>
        <dbReference type="ARBA" id="ARBA00022692"/>
    </source>
</evidence>
<dbReference type="STRING" id="435590.BVU_0733"/>
<dbReference type="SUPFAM" id="SSF49464">
    <property type="entry name" value="Carboxypeptidase regulatory domain-like"/>
    <property type="match status" value="1"/>
</dbReference>
<dbReference type="SUPFAM" id="SSF56935">
    <property type="entry name" value="Porins"/>
    <property type="match status" value="1"/>
</dbReference>
<evidence type="ECO:0000256" key="5">
    <source>
        <dbReference type="ARBA" id="ARBA00023136"/>
    </source>
</evidence>
<dbReference type="Gene3D" id="2.40.170.20">
    <property type="entry name" value="TonB-dependent receptor, beta-barrel domain"/>
    <property type="match status" value="1"/>
</dbReference>
<dbReference type="EMBL" id="CP000139">
    <property type="protein sequence ID" value="ABR38439.1"/>
    <property type="molecule type" value="Genomic_DNA"/>
</dbReference>
<evidence type="ECO:0000259" key="9">
    <source>
        <dbReference type="SMART" id="SM00965"/>
    </source>
</evidence>
<dbReference type="InterPro" id="IPR011662">
    <property type="entry name" value="Secretin/TonB_short_N"/>
</dbReference>
<name>A6KYC5_PHOV8</name>
<dbReference type="InterPro" id="IPR039426">
    <property type="entry name" value="TonB-dep_rcpt-like"/>
</dbReference>
<keyword evidence="5 7" id="KW-0472">Membrane</keyword>
<comment type="subcellular location">
    <subcellularLocation>
        <location evidence="1 7">Cell outer membrane</location>
        <topology evidence="1 7">Multi-pass membrane protein</topology>
    </subcellularLocation>
</comment>
<keyword evidence="8" id="KW-0732">Signal</keyword>
<dbReference type="NCBIfam" id="TIGR04057">
    <property type="entry name" value="SusC_RagA_signa"/>
    <property type="match status" value="1"/>
</dbReference>
<dbReference type="InterPro" id="IPR037066">
    <property type="entry name" value="Plug_dom_sf"/>
</dbReference>
<comment type="similarity">
    <text evidence="7">Belongs to the TonB-dependent receptor family.</text>
</comment>
<dbReference type="InterPro" id="IPR012910">
    <property type="entry name" value="Plug_dom"/>
</dbReference>
<dbReference type="PaxDb" id="435590-BVU_0733"/>
<proteinExistence type="inferred from homology"/>
<gene>
    <name evidence="10" type="ordered locus">BVU_0733</name>
</gene>
<dbReference type="Proteomes" id="UP000002861">
    <property type="component" value="Chromosome"/>
</dbReference>
<keyword evidence="6 7" id="KW-0998">Cell outer membrane</keyword>
<dbReference type="HOGENOM" id="CLU_004317_0_1_10"/>
<feature type="chain" id="PRO_5002696332" evidence="8">
    <location>
        <begin position="27"/>
        <end position="1100"/>
    </location>
</feature>
<dbReference type="Gene3D" id="3.55.50.30">
    <property type="match status" value="1"/>
</dbReference>
<organism evidence="10 11">
    <name type="scientific">Phocaeicola vulgatus (strain ATCC 8482 / DSM 1447 / JCM 5826 / CCUG 4940 / NBRC 14291 / NCTC 11154)</name>
    <name type="common">Bacteroides vulgatus</name>
    <dbReference type="NCBI Taxonomy" id="435590"/>
    <lineage>
        <taxon>Bacteria</taxon>
        <taxon>Pseudomonadati</taxon>
        <taxon>Bacteroidota</taxon>
        <taxon>Bacteroidia</taxon>
        <taxon>Bacteroidales</taxon>
        <taxon>Bacteroidaceae</taxon>
        <taxon>Phocaeicola</taxon>
    </lineage>
</organism>
<protein>
    <submittedName>
        <fullName evidence="10">Putative outer membrane protein, probably involved in nutrient binding</fullName>
    </submittedName>
</protein>
<reference evidence="10 11" key="1">
    <citation type="journal article" date="2007" name="PLoS Biol.">
        <title>Evolution of symbiotic bacteria in the distal human intestine.</title>
        <authorList>
            <person name="Xu J."/>
            <person name="Mahowald M.A."/>
            <person name="Ley R.E."/>
            <person name="Lozupone C.A."/>
            <person name="Hamady M."/>
            <person name="Martens E.C."/>
            <person name="Henrissat B."/>
            <person name="Coutinho P.M."/>
            <person name="Minx P."/>
            <person name="Latreille P."/>
            <person name="Cordum H."/>
            <person name="Van Brunt A."/>
            <person name="Kim K."/>
            <person name="Fulton R.S."/>
            <person name="Fulton L.A."/>
            <person name="Clifton S.W."/>
            <person name="Wilson R.K."/>
            <person name="Knight R.D."/>
            <person name="Gordon J.I."/>
        </authorList>
    </citation>
    <scope>NUCLEOTIDE SEQUENCE [LARGE SCALE GENOMIC DNA]</scope>
    <source>
        <strain evidence="11">ATCC 8482 / DSM 1447 / JCM 5826 / CCUG 4940 / NBRC 14291 / NCTC 11154</strain>
    </source>
</reference>
<sequence length="1100" mass="122491">MKMKARTKMKTLLLLGVLLFGFTVSAQSQKVSLDFKNERVEKVLASIKSQTGMSLVFSDQLVDVNRKVTMQLKDVTLKEALTRLLSGINLTFEIRNNKIYFIEKKAVSQPGSRKKRVTGVVKDVMGEPLIGANVVEKGRSTNGVITDFNGKFTLEVDESASLVVSYIGYLAQDIPTKGKGDFHIILKEDTNTLDEVVVTGYGDFKKATYTGSASVLTTEKLEALPVVSVGQMIESNIPGISVVAGTSSQPGAKTTLRVRGVASMNASTEPLYVLDGVPIPSYDLSNFTSMSEAGGMGFIETLNPADIESITVLKDAASASLYGAKGANGVVLITTKKGKEGKLRVNMAAKYGITDFAYTYRPLMGGEERRELIHEGLVNFQLDKGVSEQEAQQYADANIDQYAKRLPQGYSDWESALFKTGYQQDYNLSASAGNQNSSFIGSLGYTKQTGVSLNSEMERFTGRVDASNKYKKVEFGMNASFSWTKNVHLPEGKFYGSAIYASKVNLTPSTPIYNEDGTYASGYRENNGYNPILEAEVNDYYARTVRAMGTAKIAYNVWDNLKVSSVFTVDYSLTKDFFFQSPDGRDGATYQGRGRMQMTDRIRYTSQNNLTYSKTFGKHSVSAVTAFEVMKYDYEDLYAAKKTYGQDINTSLGNAADPIDADQKLQEDALMSYVASVNYSYDDKYYASFSFRRDGSSRLSPDTRWGNFWSLSASWRLSQERFMQPLKSVLSDLKLRASYGVNGNLPSSYYGYQSTYTTGAFYSGKPSPWESTLGNEELTWEKNYALNLGLDIGLFSRVNVSLDWYTRTTKDLLMSKQLNSISGFSSLLTNVGQMRNTGVELEVRSNNIKTKDFSWTTAFNLSHNKNKILKLADLPWFVDGRYVRKEGYPFNTIYLREYAGVDPETGSALYYDNQQDENGNYTKNKVTDPGQASPIPLKDITPTISGGFMNTFNYKFIDLSFNLSYSFGGYSYDNASYILQDDGYSVISNKSTEQRRRWQKPGDITDVPRFVYGNKKGGNYNSSRAIHSTDHIRLKSLILGLNAPKAWLQKLGIGNARIYFSGTNLLTWAAYDQYDPEMSGVVGFYTPPLKTYAFGLELKF</sequence>
<dbReference type="Pfam" id="PF13715">
    <property type="entry name" value="CarbopepD_reg_2"/>
    <property type="match status" value="1"/>
</dbReference>
<evidence type="ECO:0000256" key="2">
    <source>
        <dbReference type="ARBA" id="ARBA00022448"/>
    </source>
</evidence>
<dbReference type="Pfam" id="PF07715">
    <property type="entry name" value="Plug"/>
    <property type="match status" value="1"/>
</dbReference>
<evidence type="ECO:0000313" key="11">
    <source>
        <dbReference type="Proteomes" id="UP000002861"/>
    </source>
</evidence>
<dbReference type="KEGG" id="bvu:BVU_0733"/>
<evidence type="ECO:0000256" key="7">
    <source>
        <dbReference type="PROSITE-ProRule" id="PRU01360"/>
    </source>
</evidence>
<evidence type="ECO:0000256" key="1">
    <source>
        <dbReference type="ARBA" id="ARBA00004571"/>
    </source>
</evidence>
<evidence type="ECO:0000313" key="10">
    <source>
        <dbReference type="EMBL" id="ABR38439.1"/>
    </source>
</evidence>
<evidence type="ECO:0000256" key="3">
    <source>
        <dbReference type="ARBA" id="ARBA00022452"/>
    </source>
</evidence>
<evidence type="ECO:0000256" key="8">
    <source>
        <dbReference type="SAM" id="SignalP"/>
    </source>
</evidence>
<keyword evidence="2 7" id="KW-0813">Transport</keyword>
<dbReference type="AlphaFoldDB" id="A6KYC5"/>
<keyword evidence="4 7" id="KW-0812">Transmembrane</keyword>
<dbReference type="eggNOG" id="COG4771">
    <property type="taxonomic scope" value="Bacteria"/>
</dbReference>
<dbReference type="InterPro" id="IPR008969">
    <property type="entry name" value="CarboxyPept-like_regulatory"/>
</dbReference>